<dbReference type="PIRSF" id="PIRSF002741">
    <property type="entry name" value="MppA"/>
    <property type="match status" value="1"/>
</dbReference>
<reference evidence="7" key="1">
    <citation type="submission" date="2022-09" db="EMBL/GenBank/DDBJ databases">
        <title>Rhodovastum sp. nov. RN2-1 isolated from soil in Seongnam, South Korea.</title>
        <authorList>
            <person name="Le N.T."/>
        </authorList>
    </citation>
    <scope>NUCLEOTIDE SEQUENCE</scope>
    <source>
        <strain evidence="7">RN2-1</strain>
    </source>
</reference>
<dbReference type="InterPro" id="IPR000914">
    <property type="entry name" value="SBP_5_dom"/>
</dbReference>
<evidence type="ECO:0000256" key="2">
    <source>
        <dbReference type="ARBA" id="ARBA00005695"/>
    </source>
</evidence>
<dbReference type="CDD" id="cd08498">
    <property type="entry name" value="PBP2_NikA_DppA_OppA_like_2"/>
    <property type="match status" value="1"/>
</dbReference>
<evidence type="ECO:0000256" key="4">
    <source>
        <dbReference type="ARBA" id="ARBA00022729"/>
    </source>
</evidence>
<evidence type="ECO:0000256" key="1">
    <source>
        <dbReference type="ARBA" id="ARBA00004418"/>
    </source>
</evidence>
<accession>A0AA41YUG2</accession>
<comment type="subcellular location">
    <subcellularLocation>
        <location evidence="1">Periplasm</location>
    </subcellularLocation>
</comment>
<feature type="domain" description="Solute-binding protein family 5" evidence="6">
    <location>
        <begin position="66"/>
        <end position="444"/>
    </location>
</feature>
<reference evidence="7" key="2">
    <citation type="submission" date="2022-10" db="EMBL/GenBank/DDBJ databases">
        <authorList>
            <person name="Trinh H.N."/>
        </authorList>
    </citation>
    <scope>NUCLEOTIDE SEQUENCE</scope>
    <source>
        <strain evidence="7">RN2-1</strain>
    </source>
</reference>
<sequence length="526" mass="58913">MLRLLPMAGVLVALVAGQATANAATLRWANDGDVGAMDPYTRQETVQLSFLSNIYEPLVRWNRDLKLEPALAVSWEQTSPTVWRFKLRDGVKFQDGTPFTADDVVFSFGRILAPSSLMRAPMGPVKEIRKVDAHTIDIETKLPDPILLQELTNFFIMSKAWCEAHNATVPVQIEASKEENFAVRNAMGTGPFRLVLREPDRRTVVERNPDWWDKPLHNLDRVEFSVIGSAATRVAGLLSGELDMIYTVPPQDMDRLAKTPGLKLWQTNELRTVFLGMDQSRDELLKSDVKGKNPLKDVRVREAFALAIDEPAIAARIMRGQAHPTWEMWGPGINGYNAALDKRPAVDLARAKQLLAEAGYPNGFRITLDCPNDRYVNDEAICTAVVSMMARIGMKVDLNAQTKSKHFGEINPPKNNTSFYMLGWTPATYDAHNALYALVGSPNGQRGEVNDGRYSNPTIDALIDKISVETDQAKRNAMIDDTIKIMQKDVAYIPLHQQVIVWASKANVDLAQMPDNYFPYRYVNVK</sequence>
<name>A0AA41YUG2_9PROT</name>
<proteinExistence type="inferred from homology"/>
<dbReference type="PANTHER" id="PTHR30290">
    <property type="entry name" value="PERIPLASMIC BINDING COMPONENT OF ABC TRANSPORTER"/>
    <property type="match status" value="1"/>
</dbReference>
<keyword evidence="3" id="KW-0813">Transport</keyword>
<evidence type="ECO:0000313" key="8">
    <source>
        <dbReference type="Proteomes" id="UP001165679"/>
    </source>
</evidence>
<evidence type="ECO:0000256" key="3">
    <source>
        <dbReference type="ARBA" id="ARBA00022448"/>
    </source>
</evidence>
<feature type="chain" id="PRO_5041301805" evidence="5">
    <location>
        <begin position="24"/>
        <end position="526"/>
    </location>
</feature>
<protein>
    <submittedName>
        <fullName evidence="7">ABC transporter substrate-binding protein</fullName>
    </submittedName>
</protein>
<evidence type="ECO:0000313" key="7">
    <source>
        <dbReference type="EMBL" id="MCW3476710.1"/>
    </source>
</evidence>
<dbReference type="GO" id="GO:0015833">
    <property type="term" value="P:peptide transport"/>
    <property type="evidence" value="ECO:0007669"/>
    <property type="project" value="TreeGrafter"/>
</dbReference>
<dbReference type="SUPFAM" id="SSF53850">
    <property type="entry name" value="Periplasmic binding protein-like II"/>
    <property type="match status" value="1"/>
</dbReference>
<dbReference type="Gene3D" id="3.10.105.10">
    <property type="entry name" value="Dipeptide-binding Protein, Domain 3"/>
    <property type="match status" value="1"/>
</dbReference>
<dbReference type="AlphaFoldDB" id="A0AA41YUG2"/>
<keyword evidence="8" id="KW-1185">Reference proteome</keyword>
<comment type="caution">
    <text evidence="7">The sequence shown here is derived from an EMBL/GenBank/DDBJ whole genome shotgun (WGS) entry which is preliminary data.</text>
</comment>
<dbReference type="Gene3D" id="3.90.76.10">
    <property type="entry name" value="Dipeptide-binding Protein, Domain 1"/>
    <property type="match status" value="1"/>
</dbReference>
<feature type="signal peptide" evidence="5">
    <location>
        <begin position="1"/>
        <end position="23"/>
    </location>
</feature>
<dbReference type="Pfam" id="PF00496">
    <property type="entry name" value="SBP_bac_5"/>
    <property type="match status" value="1"/>
</dbReference>
<dbReference type="Gene3D" id="3.40.190.10">
    <property type="entry name" value="Periplasmic binding protein-like II"/>
    <property type="match status" value="1"/>
</dbReference>
<dbReference type="EMBL" id="JAPDNT010000023">
    <property type="protein sequence ID" value="MCW3476710.1"/>
    <property type="molecule type" value="Genomic_DNA"/>
</dbReference>
<gene>
    <name evidence="7" type="ORF">OL599_19270</name>
</gene>
<dbReference type="PANTHER" id="PTHR30290:SF9">
    <property type="entry name" value="OLIGOPEPTIDE-BINDING PROTEIN APPA"/>
    <property type="match status" value="1"/>
</dbReference>
<dbReference type="GO" id="GO:0030288">
    <property type="term" value="C:outer membrane-bounded periplasmic space"/>
    <property type="evidence" value="ECO:0007669"/>
    <property type="project" value="UniProtKB-ARBA"/>
</dbReference>
<evidence type="ECO:0000259" key="6">
    <source>
        <dbReference type="Pfam" id="PF00496"/>
    </source>
</evidence>
<dbReference type="InterPro" id="IPR039424">
    <property type="entry name" value="SBP_5"/>
</dbReference>
<dbReference type="GO" id="GO:0043190">
    <property type="term" value="C:ATP-binding cassette (ABC) transporter complex"/>
    <property type="evidence" value="ECO:0007669"/>
    <property type="project" value="InterPro"/>
</dbReference>
<dbReference type="InterPro" id="IPR030678">
    <property type="entry name" value="Peptide/Ni-bd"/>
</dbReference>
<evidence type="ECO:0000256" key="5">
    <source>
        <dbReference type="SAM" id="SignalP"/>
    </source>
</evidence>
<organism evidence="7 8">
    <name type="scientific">Limobrevibacterium gyesilva</name>
    <dbReference type="NCBI Taxonomy" id="2991712"/>
    <lineage>
        <taxon>Bacteria</taxon>
        <taxon>Pseudomonadati</taxon>
        <taxon>Pseudomonadota</taxon>
        <taxon>Alphaproteobacteria</taxon>
        <taxon>Acetobacterales</taxon>
        <taxon>Acetobacteraceae</taxon>
        <taxon>Limobrevibacterium</taxon>
    </lineage>
</organism>
<comment type="similarity">
    <text evidence="2">Belongs to the bacterial solute-binding protein 5 family.</text>
</comment>
<keyword evidence="4 5" id="KW-0732">Signal</keyword>
<dbReference type="GO" id="GO:1904680">
    <property type="term" value="F:peptide transmembrane transporter activity"/>
    <property type="evidence" value="ECO:0007669"/>
    <property type="project" value="TreeGrafter"/>
</dbReference>
<dbReference type="Proteomes" id="UP001165679">
    <property type="component" value="Unassembled WGS sequence"/>
</dbReference>